<dbReference type="InterPro" id="IPR032782">
    <property type="entry name" value="KhpB_N"/>
</dbReference>
<dbReference type="Pfam" id="PF01424">
    <property type="entry name" value="R3H"/>
    <property type="match status" value="1"/>
</dbReference>
<dbReference type="NCBIfam" id="NF041568">
    <property type="entry name" value="Jag_EloR"/>
    <property type="match status" value="1"/>
</dbReference>
<gene>
    <name evidence="6" type="primary">khpB</name>
    <name evidence="6" type="synonym">eloR</name>
    <name evidence="8" type="ORF">BAMA_12635</name>
</gene>
<organism evidence="8 9">
    <name type="scientific">Bacillus manliponensis</name>
    <dbReference type="NCBI Taxonomy" id="574376"/>
    <lineage>
        <taxon>Bacteria</taxon>
        <taxon>Bacillati</taxon>
        <taxon>Bacillota</taxon>
        <taxon>Bacilli</taxon>
        <taxon>Bacillales</taxon>
        <taxon>Bacillaceae</taxon>
        <taxon>Bacillus</taxon>
        <taxon>Bacillus cereus group</taxon>
    </lineage>
</organism>
<reference evidence="8 9" key="1">
    <citation type="submission" date="2014-06" db="EMBL/GenBank/DDBJ databases">
        <title>Draft genome sequence of Bacillus manliponensis JCM 15802 (MCCC 1A00708).</title>
        <authorList>
            <person name="Lai Q."/>
            <person name="Liu Y."/>
            <person name="Shao Z."/>
        </authorList>
    </citation>
    <scope>NUCLEOTIDE SEQUENCE [LARGE SCALE GENOMIC DNA]</scope>
    <source>
        <strain evidence="8 9">JCM 15802</strain>
    </source>
</reference>
<evidence type="ECO:0000313" key="8">
    <source>
        <dbReference type="EMBL" id="KEK17481.1"/>
    </source>
</evidence>
<dbReference type="GO" id="GO:0005737">
    <property type="term" value="C:cytoplasm"/>
    <property type="evidence" value="ECO:0007669"/>
    <property type="project" value="UniProtKB-SubCell"/>
</dbReference>
<dbReference type="OrthoDB" id="9794483at2"/>
<dbReference type="InterPro" id="IPR001374">
    <property type="entry name" value="R3H_dom"/>
</dbReference>
<dbReference type="InterPro" id="IPR039247">
    <property type="entry name" value="KhpB"/>
</dbReference>
<dbReference type="GO" id="GO:0009252">
    <property type="term" value="P:peptidoglycan biosynthetic process"/>
    <property type="evidence" value="ECO:0007669"/>
    <property type="project" value="UniProtKB-UniRule"/>
</dbReference>
<comment type="domain">
    <text evidence="6">Has an N-terminal Jag-N domain and 2 RNA-binding domains (KH and R3H).</text>
</comment>
<keyword evidence="9" id="KW-1185">Reference proteome</keyword>
<dbReference type="CDD" id="cd02644">
    <property type="entry name" value="R3H_jag"/>
    <property type="match status" value="1"/>
</dbReference>
<feature type="region of interest" description="Jag_N domain" evidence="6">
    <location>
        <begin position="5"/>
        <end position="55"/>
    </location>
</feature>
<evidence type="ECO:0000256" key="2">
    <source>
        <dbReference type="ARBA" id="ARBA00022884"/>
    </source>
</evidence>
<dbReference type="eggNOG" id="COG1847">
    <property type="taxonomic scope" value="Bacteria"/>
</dbReference>
<dbReference type="Gene3D" id="3.30.300.20">
    <property type="match status" value="1"/>
</dbReference>
<dbReference type="InterPro" id="IPR036867">
    <property type="entry name" value="R3H_dom_sf"/>
</dbReference>
<dbReference type="SMART" id="SM01245">
    <property type="entry name" value="Jag_N"/>
    <property type="match status" value="1"/>
</dbReference>
<dbReference type="Gene3D" id="3.30.1370.50">
    <property type="entry name" value="R3H-like domain"/>
    <property type="match status" value="1"/>
</dbReference>
<dbReference type="GO" id="GO:0003723">
    <property type="term" value="F:RNA binding"/>
    <property type="evidence" value="ECO:0007669"/>
    <property type="project" value="UniProtKB-UniRule"/>
</dbReference>
<dbReference type="InterPro" id="IPR034079">
    <property type="entry name" value="R3H_KhpB"/>
</dbReference>
<keyword evidence="1 6" id="KW-0963">Cytoplasm</keyword>
<comment type="subcellular location">
    <subcellularLocation>
        <location evidence="6">Cytoplasm</location>
    </subcellularLocation>
</comment>
<name>A0A073JTH9_9BACI</name>
<dbReference type="SUPFAM" id="SSF82708">
    <property type="entry name" value="R3H domain"/>
    <property type="match status" value="1"/>
</dbReference>
<evidence type="ECO:0000313" key="9">
    <source>
        <dbReference type="Proteomes" id="UP000027822"/>
    </source>
</evidence>
<dbReference type="GO" id="GO:0071555">
    <property type="term" value="P:cell wall organization"/>
    <property type="evidence" value="ECO:0007669"/>
    <property type="project" value="UniProtKB-KW"/>
</dbReference>
<keyword evidence="5 6" id="KW-0961">Cell wall biogenesis/degradation</keyword>
<accession>A0A073JTH9</accession>
<evidence type="ECO:0000256" key="1">
    <source>
        <dbReference type="ARBA" id="ARBA00022490"/>
    </source>
</evidence>
<evidence type="ECO:0000256" key="4">
    <source>
        <dbReference type="ARBA" id="ARBA00023186"/>
    </source>
</evidence>
<keyword evidence="3 6" id="KW-0133">Cell shape</keyword>
<dbReference type="SMART" id="SM00393">
    <property type="entry name" value="R3H"/>
    <property type="match status" value="1"/>
</dbReference>
<evidence type="ECO:0000256" key="3">
    <source>
        <dbReference type="ARBA" id="ARBA00022960"/>
    </source>
</evidence>
<comment type="similarity">
    <text evidence="6">Belongs to the KhpB RNA-binding protein family.</text>
</comment>
<evidence type="ECO:0000256" key="5">
    <source>
        <dbReference type="ARBA" id="ARBA00023316"/>
    </source>
</evidence>
<proteinExistence type="inferred from homology"/>
<dbReference type="GO" id="GO:0008360">
    <property type="term" value="P:regulation of cell shape"/>
    <property type="evidence" value="ECO:0007669"/>
    <property type="project" value="UniProtKB-KW"/>
</dbReference>
<dbReference type="STRING" id="574376.BAMA_12635"/>
<dbReference type="InterPro" id="IPR038247">
    <property type="entry name" value="Jag_N_dom_sf"/>
</dbReference>
<dbReference type="InterPro" id="IPR038008">
    <property type="entry name" value="Jag_KH"/>
</dbReference>
<evidence type="ECO:0000259" key="7">
    <source>
        <dbReference type="PROSITE" id="PS51061"/>
    </source>
</evidence>
<dbReference type="EMBL" id="JOTN01000027">
    <property type="protein sequence ID" value="KEK17481.1"/>
    <property type="molecule type" value="Genomic_DNA"/>
</dbReference>
<dbReference type="AlphaFoldDB" id="A0A073JTH9"/>
<dbReference type="CDD" id="cd02414">
    <property type="entry name" value="KH-II_Jag"/>
    <property type="match status" value="1"/>
</dbReference>
<dbReference type="PANTHER" id="PTHR35800">
    <property type="entry name" value="PROTEIN JAG"/>
    <property type="match status" value="1"/>
</dbReference>
<dbReference type="Pfam" id="PF14804">
    <property type="entry name" value="Jag_N"/>
    <property type="match status" value="1"/>
</dbReference>
<dbReference type="Gene3D" id="3.30.30.80">
    <property type="entry name" value="probable RNA-binding protein from clostridium symbiosum atcc 14940"/>
    <property type="match status" value="1"/>
</dbReference>
<comment type="subunit">
    <text evidence="6">Forms a complex with KhpA.</text>
</comment>
<keyword evidence="2 6" id="KW-0694">RNA-binding</keyword>
<dbReference type="InterPro" id="IPR015946">
    <property type="entry name" value="KH_dom-like_a/b"/>
</dbReference>
<dbReference type="PANTHER" id="PTHR35800:SF1">
    <property type="entry name" value="RNA-BINDING PROTEIN KHPB"/>
    <property type="match status" value="1"/>
</dbReference>
<dbReference type="Pfam" id="PF13083">
    <property type="entry name" value="KH_KhpA-B"/>
    <property type="match status" value="1"/>
</dbReference>
<comment type="caution">
    <text evidence="8">The sequence shown here is derived from an EMBL/GenBank/DDBJ whole genome shotgun (WGS) entry which is preliminary data.</text>
</comment>
<evidence type="ECO:0000256" key="6">
    <source>
        <dbReference type="HAMAP-Rule" id="MF_00867"/>
    </source>
</evidence>
<keyword evidence="4 6" id="KW-0143">Chaperone</keyword>
<feature type="domain" description="R3H" evidence="7">
    <location>
        <begin position="140"/>
        <end position="205"/>
    </location>
</feature>
<protein>
    <recommendedName>
        <fullName evidence="6">RNA-binding protein KhpB</fullName>
    </recommendedName>
    <alternativeName>
        <fullName evidence="6">RNA-binding protein EloR</fullName>
    </alternativeName>
</protein>
<sequence>MSIVTAKGQNVEEAVGEALKQLNVSKDKVEIQIIDEGKRGFLGIFGKRPAIVEVMIKKNPVEESERYLRNIVREMGIDVDLERKVKGREILFSFSGKDVGVLIGKRGINLNSLQNLTNLVANRSTKQYINVTVDAGDYRNKRKDTLEGLAQRLAKQVTAVQKRAVLEPMPSFERKIIHQALSNHPYVITTSEGKEPHRHVVVSPK</sequence>
<dbReference type="RefSeq" id="WP_034643166.1">
    <property type="nucleotide sequence ID" value="NZ_CBCSJC010000032.1"/>
</dbReference>
<comment type="function">
    <text evidence="6">A probable RNA chaperone. Forms a complex with KhpA which binds to cellular RNA and controls its expression. Plays a role in peptidoglycan (PG) homeostasis and cell length regulation.</text>
</comment>
<dbReference type="PROSITE" id="PS51061">
    <property type="entry name" value="R3H"/>
    <property type="match status" value="1"/>
</dbReference>
<dbReference type="HAMAP" id="MF_00867">
    <property type="entry name" value="KhpB"/>
    <property type="match status" value="1"/>
</dbReference>
<dbReference type="Proteomes" id="UP000027822">
    <property type="component" value="Unassembled WGS sequence"/>
</dbReference>